<protein>
    <submittedName>
        <fullName evidence="2">Ig-like domain-containing protein</fullName>
    </submittedName>
</protein>
<dbReference type="Proteomes" id="UP001408356">
    <property type="component" value="Unassembled WGS sequence"/>
</dbReference>
<name>A0ABR2VG73_9PEZI</name>
<organism evidence="2 3">
    <name type="scientific">Seiridium unicorne</name>
    <dbReference type="NCBI Taxonomy" id="138068"/>
    <lineage>
        <taxon>Eukaryota</taxon>
        <taxon>Fungi</taxon>
        <taxon>Dikarya</taxon>
        <taxon>Ascomycota</taxon>
        <taxon>Pezizomycotina</taxon>
        <taxon>Sordariomycetes</taxon>
        <taxon>Xylariomycetidae</taxon>
        <taxon>Amphisphaeriales</taxon>
        <taxon>Sporocadaceae</taxon>
        <taxon>Seiridium</taxon>
    </lineage>
</organism>
<accession>A0ABR2VG73</accession>
<feature type="compositionally biased region" description="Polar residues" evidence="1">
    <location>
        <begin position="214"/>
        <end position="239"/>
    </location>
</feature>
<sequence>MAAPSTSLAALTTVFTPPPFCADRYAVFVGSPTPIGGSPSTYTPSSGWIDPSFTTCNPPQYTNTYPTFSPGVCPAGMNIVASTSDIDGTRTVWTGAGFSQLDPQYLCTSSVTMPMGFLLDPNISTADIYTTMSNLYVEHDQMTVLWEETDLPILPASVAAQYASIMGVATPTPSSTTQMNTTLSMQSPGVLVTPQPTPAISSLEIGEDGPDATTADSSTIDGTSQSRESSAVQATSSLTPSCTSRNVARTVFIQGFVVFAIKVIML</sequence>
<proteinExistence type="predicted"/>
<dbReference type="EMBL" id="JARVKF010000010">
    <property type="protein sequence ID" value="KAK9425892.1"/>
    <property type="molecule type" value="Genomic_DNA"/>
</dbReference>
<evidence type="ECO:0000313" key="3">
    <source>
        <dbReference type="Proteomes" id="UP001408356"/>
    </source>
</evidence>
<evidence type="ECO:0000256" key="1">
    <source>
        <dbReference type="SAM" id="MobiDB-lite"/>
    </source>
</evidence>
<evidence type="ECO:0000313" key="2">
    <source>
        <dbReference type="EMBL" id="KAK9425892.1"/>
    </source>
</evidence>
<comment type="caution">
    <text evidence="2">The sequence shown here is derived from an EMBL/GenBank/DDBJ whole genome shotgun (WGS) entry which is preliminary data.</text>
</comment>
<keyword evidence="3" id="KW-1185">Reference proteome</keyword>
<feature type="region of interest" description="Disordered" evidence="1">
    <location>
        <begin position="196"/>
        <end position="239"/>
    </location>
</feature>
<reference evidence="2 3" key="1">
    <citation type="journal article" date="2024" name="J. Plant Pathol.">
        <title>Sequence and assembly of the genome of Seiridium unicorne, isolate CBS 538.82, causal agent of cypress canker disease.</title>
        <authorList>
            <person name="Scali E."/>
            <person name="Rocca G.D."/>
            <person name="Danti R."/>
            <person name="Garbelotto M."/>
            <person name="Barberini S."/>
            <person name="Baroncelli R."/>
            <person name="Emiliani G."/>
        </authorList>
    </citation>
    <scope>NUCLEOTIDE SEQUENCE [LARGE SCALE GENOMIC DNA]</scope>
    <source>
        <strain evidence="2 3">BM-138-508</strain>
    </source>
</reference>
<gene>
    <name evidence="2" type="ORF">SUNI508_12785</name>
</gene>